<name>A0AA94EF08_9GAMM</name>
<evidence type="ECO:0000313" key="2">
    <source>
        <dbReference type="Proteomes" id="UP000286680"/>
    </source>
</evidence>
<keyword evidence="2" id="KW-1185">Reference proteome</keyword>
<protein>
    <submittedName>
        <fullName evidence="1">Uncharacterized protein</fullName>
    </submittedName>
</protein>
<gene>
    <name evidence="1" type="ORF">CWE23_00690</name>
</gene>
<dbReference type="EMBL" id="PIPS01000001">
    <property type="protein sequence ID" value="RUO44588.1"/>
    <property type="molecule type" value="Genomic_DNA"/>
</dbReference>
<evidence type="ECO:0000313" key="1">
    <source>
        <dbReference type="EMBL" id="RUO44588.1"/>
    </source>
</evidence>
<dbReference type="Proteomes" id="UP000286680">
    <property type="component" value="Unassembled WGS sequence"/>
</dbReference>
<comment type="caution">
    <text evidence="1">The sequence shown here is derived from an EMBL/GenBank/DDBJ whole genome shotgun (WGS) entry which is preliminary data.</text>
</comment>
<sequence>MLVTTLTIALCSSAVSADEPDIRFGVNAAPPFHIPEALQSKLNTPPGFCDELVASVQRHLPELSVEVAYLPHIRIRRLMKREQNLCFPCLIKRTSYNPDYYFSDTVNLYAPHGVITRKSLAEKLIARYGSPLSFETLAQQPELRFAQPSGRKYGDIQPILDQYLIDTPQHRSVFGENSVFNLMAMIAADRVDYTIDYEMMIHFYEQLDNEADSEKLIYIPIKEYQQRPIIGAIGCARNEWGKKAIDSINRMLPAIAGDETFQQRLDFWLGSDRPRVKTSD</sequence>
<accession>A0AA94EF08</accession>
<dbReference type="AlphaFoldDB" id="A0AA94EF08"/>
<reference evidence="2" key="1">
    <citation type="journal article" date="2018" name="Front. Microbiol.">
        <title>Genome-Based Analysis Reveals the Taxonomy and Diversity of the Family Idiomarinaceae.</title>
        <authorList>
            <person name="Liu Y."/>
            <person name="Lai Q."/>
            <person name="Shao Z."/>
        </authorList>
    </citation>
    <scope>NUCLEOTIDE SEQUENCE [LARGE SCALE GENOMIC DNA]</scope>
    <source>
        <strain evidence="2">SN-14</strain>
    </source>
</reference>
<dbReference type="SUPFAM" id="SSF53850">
    <property type="entry name" value="Periplasmic binding protein-like II"/>
    <property type="match status" value="1"/>
</dbReference>
<organism evidence="1 2">
    <name type="scientific">Idiomarina aquatica</name>
    <dbReference type="NCBI Taxonomy" id="1327752"/>
    <lineage>
        <taxon>Bacteria</taxon>
        <taxon>Pseudomonadati</taxon>
        <taxon>Pseudomonadota</taxon>
        <taxon>Gammaproteobacteria</taxon>
        <taxon>Alteromonadales</taxon>
        <taxon>Idiomarinaceae</taxon>
        <taxon>Idiomarina</taxon>
    </lineage>
</organism>
<proteinExistence type="predicted"/>